<dbReference type="EMBL" id="BMDO01000002">
    <property type="protein sequence ID" value="GGI50139.1"/>
    <property type="molecule type" value="Genomic_DNA"/>
</dbReference>
<gene>
    <name evidence="1" type="ORF">GCM10011425_13510</name>
</gene>
<sequence>MSFVKENFNLRPLSGKGAGNVDYYLYKDVHSINDKKVLTVYPISNTIYFGVAVSHGGDIYLTFDGSTLYVQQYTLSGYVVDKLSIPALSGVKSSNGTYALDPLPNGKYKVNHGRERKKSEKHGGFFSEGIGFTFDVIPLFTTLNGKKMERTDLRIHPDGNVPGSAGCIALTASNAVLTSFYKELSDYIAKKGSVALSVNDPKNPNVMSNTHIGKKNNE</sequence>
<reference evidence="1" key="2">
    <citation type="submission" date="2020-09" db="EMBL/GenBank/DDBJ databases">
        <authorList>
            <person name="Sun Q."/>
            <person name="Sedlacek I."/>
        </authorList>
    </citation>
    <scope>NUCLEOTIDE SEQUENCE</scope>
    <source>
        <strain evidence="1">CCM 8711</strain>
    </source>
</reference>
<accession>A0A917J7M3</accession>
<reference evidence="1" key="1">
    <citation type="journal article" date="2014" name="Int. J. Syst. Evol. Microbiol.">
        <title>Complete genome sequence of Corynebacterium casei LMG S-19264T (=DSM 44701T), isolated from a smear-ripened cheese.</title>
        <authorList>
            <consortium name="US DOE Joint Genome Institute (JGI-PGF)"/>
            <person name="Walter F."/>
            <person name="Albersmeier A."/>
            <person name="Kalinowski J."/>
            <person name="Ruckert C."/>
        </authorList>
    </citation>
    <scope>NUCLEOTIDE SEQUENCE</scope>
    <source>
        <strain evidence="1">CCM 8711</strain>
    </source>
</reference>
<dbReference type="Proteomes" id="UP000662074">
    <property type="component" value="Unassembled WGS sequence"/>
</dbReference>
<dbReference type="RefSeq" id="WP_188415034.1">
    <property type="nucleotide sequence ID" value="NZ_BMDO01000002.1"/>
</dbReference>
<protein>
    <recommendedName>
        <fullName evidence="3">YkuD domain-containing protein</fullName>
    </recommendedName>
</protein>
<name>A0A917J7M3_9SPHI</name>
<comment type="caution">
    <text evidence="1">The sequence shown here is derived from an EMBL/GenBank/DDBJ whole genome shotgun (WGS) entry which is preliminary data.</text>
</comment>
<evidence type="ECO:0000313" key="1">
    <source>
        <dbReference type="EMBL" id="GGI50139.1"/>
    </source>
</evidence>
<organism evidence="1 2">
    <name type="scientific">Mucilaginibacter galii</name>
    <dbReference type="NCBI Taxonomy" id="2005073"/>
    <lineage>
        <taxon>Bacteria</taxon>
        <taxon>Pseudomonadati</taxon>
        <taxon>Bacteroidota</taxon>
        <taxon>Sphingobacteriia</taxon>
        <taxon>Sphingobacteriales</taxon>
        <taxon>Sphingobacteriaceae</taxon>
        <taxon>Mucilaginibacter</taxon>
    </lineage>
</organism>
<evidence type="ECO:0008006" key="3">
    <source>
        <dbReference type="Google" id="ProtNLM"/>
    </source>
</evidence>
<evidence type="ECO:0000313" key="2">
    <source>
        <dbReference type="Proteomes" id="UP000662074"/>
    </source>
</evidence>
<keyword evidence="2" id="KW-1185">Reference proteome</keyword>
<dbReference type="AlphaFoldDB" id="A0A917J7M3"/>
<proteinExistence type="predicted"/>